<keyword evidence="1" id="KW-0805">Transcription regulation</keyword>
<keyword evidence="3" id="KW-0804">Transcription</keyword>
<protein>
    <submittedName>
        <fullName evidence="6">Helix-turn-helix domain-containing protein</fullName>
    </submittedName>
</protein>
<gene>
    <name evidence="6" type="ORF">ACFSVN_08320</name>
</gene>
<evidence type="ECO:0000256" key="3">
    <source>
        <dbReference type="ARBA" id="ARBA00023163"/>
    </source>
</evidence>
<evidence type="ECO:0000256" key="4">
    <source>
        <dbReference type="SAM" id="MobiDB-lite"/>
    </source>
</evidence>
<feature type="domain" description="HTH araC/xylS-type" evidence="5">
    <location>
        <begin position="6"/>
        <end position="106"/>
    </location>
</feature>
<evidence type="ECO:0000256" key="1">
    <source>
        <dbReference type="ARBA" id="ARBA00023015"/>
    </source>
</evidence>
<dbReference type="EMBL" id="JBHULI010000024">
    <property type="protein sequence ID" value="MFD2532446.1"/>
    <property type="molecule type" value="Genomic_DNA"/>
</dbReference>
<dbReference type="InterPro" id="IPR018060">
    <property type="entry name" value="HTH_AraC"/>
</dbReference>
<comment type="caution">
    <text evidence="6">The sequence shown here is derived from an EMBL/GenBank/DDBJ whole genome shotgun (WGS) entry which is preliminary data.</text>
</comment>
<evidence type="ECO:0000256" key="2">
    <source>
        <dbReference type="ARBA" id="ARBA00023125"/>
    </source>
</evidence>
<organism evidence="6 7">
    <name type="scientific">Gracilimonas halophila</name>
    <dbReference type="NCBI Taxonomy" id="1834464"/>
    <lineage>
        <taxon>Bacteria</taxon>
        <taxon>Pseudomonadati</taxon>
        <taxon>Balneolota</taxon>
        <taxon>Balneolia</taxon>
        <taxon>Balneolales</taxon>
        <taxon>Balneolaceae</taxon>
        <taxon>Gracilimonas</taxon>
    </lineage>
</organism>
<dbReference type="InterPro" id="IPR009057">
    <property type="entry name" value="Homeodomain-like_sf"/>
</dbReference>
<dbReference type="Gene3D" id="1.10.10.60">
    <property type="entry name" value="Homeodomain-like"/>
    <property type="match status" value="1"/>
</dbReference>
<dbReference type="PANTHER" id="PTHR46796">
    <property type="entry name" value="HTH-TYPE TRANSCRIPTIONAL ACTIVATOR RHAS-RELATED"/>
    <property type="match status" value="1"/>
</dbReference>
<evidence type="ECO:0000313" key="6">
    <source>
        <dbReference type="EMBL" id="MFD2532446.1"/>
    </source>
</evidence>
<evidence type="ECO:0000259" key="5">
    <source>
        <dbReference type="PROSITE" id="PS01124"/>
    </source>
</evidence>
<reference evidence="7" key="1">
    <citation type="journal article" date="2019" name="Int. J. Syst. Evol. Microbiol.">
        <title>The Global Catalogue of Microorganisms (GCM) 10K type strain sequencing project: providing services to taxonomists for standard genome sequencing and annotation.</title>
        <authorList>
            <consortium name="The Broad Institute Genomics Platform"/>
            <consortium name="The Broad Institute Genome Sequencing Center for Infectious Disease"/>
            <person name="Wu L."/>
            <person name="Ma J."/>
        </authorList>
    </citation>
    <scope>NUCLEOTIDE SEQUENCE [LARGE SCALE GENOMIC DNA]</scope>
    <source>
        <strain evidence="7">KCTC 52042</strain>
    </source>
</reference>
<dbReference type="SUPFAM" id="SSF46689">
    <property type="entry name" value="Homeodomain-like"/>
    <property type="match status" value="1"/>
</dbReference>
<feature type="region of interest" description="Disordered" evidence="4">
    <location>
        <begin position="91"/>
        <end position="121"/>
    </location>
</feature>
<evidence type="ECO:0000313" key="7">
    <source>
        <dbReference type="Proteomes" id="UP001597460"/>
    </source>
</evidence>
<dbReference type="Pfam" id="PF12833">
    <property type="entry name" value="HTH_18"/>
    <property type="match status" value="1"/>
</dbReference>
<dbReference type="Proteomes" id="UP001597460">
    <property type="component" value="Unassembled WGS sequence"/>
</dbReference>
<name>A0ABW5JI71_9BACT</name>
<dbReference type="InterPro" id="IPR050204">
    <property type="entry name" value="AraC_XylS_family_regulators"/>
</dbReference>
<keyword evidence="2" id="KW-0238">DNA-binding</keyword>
<accession>A0ABW5JI71</accession>
<proteinExistence type="predicted"/>
<sequence>MKQPMENALQIAQENLKEIRTVTEWAEKMGYNCPKYFSRNFKRLHGTPPKQKLIEFRIEKFHEIVKENPQKSCFEIGFELGVGDEKDLNRYIRKHTGRPPTEWKKRGVLSRSKKSDEKYLS</sequence>
<keyword evidence="7" id="KW-1185">Reference proteome</keyword>
<dbReference type="SMART" id="SM00342">
    <property type="entry name" value="HTH_ARAC"/>
    <property type="match status" value="1"/>
</dbReference>
<dbReference type="PROSITE" id="PS01124">
    <property type="entry name" value="HTH_ARAC_FAMILY_2"/>
    <property type="match status" value="1"/>
</dbReference>